<dbReference type="RefSeq" id="WP_156415749.1">
    <property type="nucleotide sequence ID" value="NZ_FBSY01000007.1"/>
</dbReference>
<keyword evidence="3" id="KW-1185">Reference proteome</keyword>
<evidence type="ECO:0000313" key="2">
    <source>
        <dbReference type="EMBL" id="CUW10493.1"/>
    </source>
</evidence>
<dbReference type="Proteomes" id="UP000199271">
    <property type="component" value="Unassembled WGS sequence"/>
</dbReference>
<comment type="caution">
    <text evidence="2">The sequence shown here is derived from an EMBL/GenBank/DDBJ whole genome shotgun (WGS) entry which is preliminary data.</text>
</comment>
<feature type="transmembrane region" description="Helical" evidence="1">
    <location>
        <begin position="12"/>
        <end position="42"/>
    </location>
</feature>
<gene>
    <name evidence="2" type="ORF">C122C_0810</name>
</gene>
<evidence type="ECO:0000256" key="1">
    <source>
        <dbReference type="SAM" id="Phobius"/>
    </source>
</evidence>
<dbReference type="EMBL" id="FBSY01000007">
    <property type="protein sequence ID" value="CUW10493.1"/>
    <property type="molecule type" value="Genomic_DNA"/>
</dbReference>
<keyword evidence="1" id="KW-0472">Membrane</keyword>
<reference evidence="2 3" key="1">
    <citation type="submission" date="2015-12" db="EMBL/GenBank/DDBJ databases">
        <authorList>
            <person name="Andreevskaya M."/>
        </authorList>
    </citation>
    <scope>NUCLEOTIDE SEQUENCE [LARGE SCALE GENOMIC DNA]</scope>
    <source>
        <strain evidence="2 3">C122c</strain>
    </source>
</reference>
<accession>A0ABM9V515</accession>
<evidence type="ECO:0000313" key="3">
    <source>
        <dbReference type="Proteomes" id="UP000199271"/>
    </source>
</evidence>
<name>A0ABM9V515_9LACO</name>
<protein>
    <submittedName>
        <fullName evidence="2">Uncharacterized protein</fullName>
    </submittedName>
</protein>
<keyword evidence="1" id="KW-0812">Transmembrane</keyword>
<keyword evidence="1" id="KW-1133">Transmembrane helix</keyword>
<proteinExistence type="predicted"/>
<sequence length="50" mass="5366">MKYISDISSVLGAAAITLAAFLLHIIVGFIVLGVFLLAISWFTREIKGGE</sequence>
<organism evidence="2 3">
    <name type="scientific">Leuconostoc gasicomitatum</name>
    <dbReference type="NCBI Taxonomy" id="115778"/>
    <lineage>
        <taxon>Bacteria</taxon>
        <taxon>Bacillati</taxon>
        <taxon>Bacillota</taxon>
        <taxon>Bacilli</taxon>
        <taxon>Lactobacillales</taxon>
        <taxon>Lactobacillaceae</taxon>
        <taxon>Leuconostoc</taxon>
        <taxon>Leuconostoc gelidum group</taxon>
    </lineage>
</organism>